<dbReference type="HOGENOM" id="CLU_1852992_0_0_14"/>
<sequence length="138" mass="16783">MCYLVLKSKYKKYNKQIVLLEKSLKNTVSTKIGFFYGVTGFIHYFGQKGNTKIYYKQLLRWIVFVLNFWYDEKNFFRDNIFHHNHKDFKLFNSLIIETIYACVNNKNFFSYFFDKNSKIKSYNSKIYSFILKISKLFA</sequence>
<accession>A0A0A8E969</accession>
<dbReference type="STRING" id="743971.MYF_03275"/>
<dbReference type="EMBL" id="CP007585">
    <property type="protein sequence ID" value="AJC50132.1"/>
    <property type="molecule type" value="Genomic_DNA"/>
</dbReference>
<dbReference type="AlphaFoldDB" id="A0A0A8E969"/>
<keyword evidence="2" id="KW-1185">Reference proteome</keyword>
<evidence type="ECO:0000313" key="2">
    <source>
        <dbReference type="Proteomes" id="UP000031129"/>
    </source>
</evidence>
<dbReference type="KEGG" id="mfq:MYF_03275"/>
<evidence type="ECO:0000313" key="1">
    <source>
        <dbReference type="EMBL" id="AJC50132.1"/>
    </source>
</evidence>
<name>A0A0A8E969_MESFC</name>
<proteinExistence type="predicted"/>
<gene>
    <name evidence="1" type="ORF">MYF_03275</name>
</gene>
<protein>
    <submittedName>
        <fullName evidence="1">Uncharacterized protein</fullName>
    </submittedName>
</protein>
<reference evidence="1 2" key="1">
    <citation type="journal article" date="2015" name="Genome Announc.">
        <title>Complete Genome Sequence of Mycoplasma flocculare Strain Ms42T (ATCC 27399T).</title>
        <authorList>
            <person name="Calcutt M.J."/>
            <person name="Foecking M.F."/>
            <person name="Heidari M.B."/>
            <person name="McIntosh M.A."/>
        </authorList>
    </citation>
    <scope>NUCLEOTIDE SEQUENCE [LARGE SCALE GENOMIC DNA]</scope>
    <source>
        <strain evidence="2">ATCC 27399</strain>
    </source>
</reference>
<organism evidence="1 2">
    <name type="scientific">Mesomycoplasma flocculare ATCC 27399</name>
    <dbReference type="NCBI Taxonomy" id="743971"/>
    <lineage>
        <taxon>Bacteria</taxon>
        <taxon>Bacillati</taxon>
        <taxon>Mycoplasmatota</taxon>
        <taxon>Mycoplasmoidales</taxon>
        <taxon>Metamycoplasmataceae</taxon>
        <taxon>Mesomycoplasma</taxon>
    </lineage>
</organism>
<dbReference type="Proteomes" id="UP000031129">
    <property type="component" value="Chromosome"/>
</dbReference>